<organism evidence="2">
    <name type="scientific">Lepeophtheirus salmonis</name>
    <name type="common">Salmon louse</name>
    <name type="synonym">Caligus salmonis</name>
    <dbReference type="NCBI Taxonomy" id="72036"/>
    <lineage>
        <taxon>Eukaryota</taxon>
        <taxon>Metazoa</taxon>
        <taxon>Ecdysozoa</taxon>
        <taxon>Arthropoda</taxon>
        <taxon>Crustacea</taxon>
        <taxon>Multicrustacea</taxon>
        <taxon>Hexanauplia</taxon>
        <taxon>Copepoda</taxon>
        <taxon>Siphonostomatoida</taxon>
        <taxon>Caligidae</taxon>
        <taxon>Lepeophtheirus</taxon>
    </lineage>
</organism>
<name>A0A0K2VLY2_LEPSM</name>
<keyword evidence="1" id="KW-0812">Transmembrane</keyword>
<feature type="non-terminal residue" evidence="2">
    <location>
        <position position="1"/>
    </location>
</feature>
<protein>
    <submittedName>
        <fullName evidence="2">Uncharacterized protein</fullName>
    </submittedName>
</protein>
<accession>A0A0K2VLY2</accession>
<dbReference type="AlphaFoldDB" id="A0A0K2VLY2"/>
<sequence length="69" mass="7762">EDMRILKTLNSSTCRSFAWAFNALTESKDSWQTPHTVVLKDMLSVLGLVILVFKGRAFIVVSIVIPRPN</sequence>
<evidence type="ECO:0000256" key="1">
    <source>
        <dbReference type="SAM" id="Phobius"/>
    </source>
</evidence>
<dbReference type="EMBL" id="HACA01033929">
    <property type="protein sequence ID" value="CDW51291.1"/>
    <property type="molecule type" value="Transcribed_RNA"/>
</dbReference>
<evidence type="ECO:0000313" key="2">
    <source>
        <dbReference type="EMBL" id="CDW51291.1"/>
    </source>
</evidence>
<keyword evidence="1" id="KW-1133">Transmembrane helix</keyword>
<reference evidence="2" key="1">
    <citation type="submission" date="2014-05" db="EMBL/GenBank/DDBJ databases">
        <authorList>
            <person name="Chronopoulou M."/>
        </authorList>
    </citation>
    <scope>NUCLEOTIDE SEQUENCE</scope>
    <source>
        <tissue evidence="2">Whole organism</tissue>
    </source>
</reference>
<proteinExistence type="predicted"/>
<feature type="transmembrane region" description="Helical" evidence="1">
    <location>
        <begin position="42"/>
        <end position="65"/>
    </location>
</feature>
<keyword evidence="1" id="KW-0472">Membrane</keyword>